<proteinExistence type="predicted"/>
<evidence type="ECO:0000313" key="1">
    <source>
        <dbReference type="EMBL" id="TKB45615.1"/>
    </source>
</evidence>
<dbReference type="InterPro" id="IPR048274">
    <property type="entry name" value="MC_hydratase"/>
</dbReference>
<sequence length="359" mass="40316">MSPQDNYLATPSGLFFEDFTLDQELVHGVPRTITEGDSSLYVALTGSRFALNCAETVARAAGFYRTPVDNLLVFHIAFGKTVNDISLNAVANLGYAEVLFKTPVFAGDTLEVTSKVIGLKENSDGKTGIVYVHSVATNQYHQKVLCFKRWVMVHKKQGEVHLDTPIIPKMQAVIDNDEQLVPKNLDLKLWKEHYSDHQIKADDLNPGDILFHRDGITLNDSDHSMATRLYQNNARVHFDQHLMDNTAAGKRLVYGGHIISLCRALSYNGLGNGLWLGAIHGGTHANPSYAGDTIYCQSKILDVKQFNRRDDIALVRIQSLGIKNSMPDELPYLMREENGRKRYHDNLVLDLDYSVLMRR</sequence>
<name>A0A4V5NUB4_9GAMM</name>
<gene>
    <name evidence="1" type="ORF">E8M12_08280</name>
</gene>
<keyword evidence="2" id="KW-1185">Reference proteome</keyword>
<dbReference type="Pfam" id="PF19315">
    <property type="entry name" value="MC_hydratase"/>
    <property type="match status" value="1"/>
</dbReference>
<dbReference type="AlphaFoldDB" id="A0A4V5NUB4"/>
<dbReference type="GO" id="GO:0016829">
    <property type="term" value="F:lyase activity"/>
    <property type="evidence" value="ECO:0007669"/>
    <property type="project" value="InterPro"/>
</dbReference>
<organism evidence="1 2">
    <name type="scientific">Thalassotalea mangrovi</name>
    <dbReference type="NCBI Taxonomy" id="2572245"/>
    <lineage>
        <taxon>Bacteria</taxon>
        <taxon>Pseudomonadati</taxon>
        <taxon>Pseudomonadota</taxon>
        <taxon>Gammaproteobacteria</taxon>
        <taxon>Alteromonadales</taxon>
        <taxon>Colwelliaceae</taxon>
        <taxon>Thalassotalea</taxon>
    </lineage>
</organism>
<dbReference type="Gene3D" id="3.10.129.10">
    <property type="entry name" value="Hotdog Thioesterase"/>
    <property type="match status" value="1"/>
</dbReference>
<protein>
    <submittedName>
        <fullName evidence="1">MaoC family dehydratase</fullName>
    </submittedName>
</protein>
<dbReference type="PANTHER" id="PTHR43664">
    <property type="entry name" value="MONOAMINE OXIDASE-RELATED"/>
    <property type="match status" value="1"/>
</dbReference>
<dbReference type="OrthoDB" id="9759612at2"/>
<accession>A0A4V5NUB4</accession>
<dbReference type="EMBL" id="SWDB01000018">
    <property type="protein sequence ID" value="TKB45615.1"/>
    <property type="molecule type" value="Genomic_DNA"/>
</dbReference>
<dbReference type="CDD" id="cd03451">
    <property type="entry name" value="FkbR2"/>
    <property type="match status" value="2"/>
</dbReference>
<reference evidence="1 2" key="1">
    <citation type="submission" date="2019-04" db="EMBL/GenBank/DDBJ databases">
        <title>Thalassotalea guangxiensis sp. nov., isolated from sediment of the coastal wetland.</title>
        <authorList>
            <person name="Zheng S."/>
            <person name="Zhang D."/>
        </authorList>
    </citation>
    <scope>NUCLEOTIDE SEQUENCE [LARGE SCALE GENOMIC DNA]</scope>
    <source>
        <strain evidence="1 2">ZS-4</strain>
    </source>
</reference>
<comment type="caution">
    <text evidence="1">The sequence shown here is derived from an EMBL/GenBank/DDBJ whole genome shotgun (WGS) entry which is preliminary data.</text>
</comment>
<dbReference type="InterPro" id="IPR052342">
    <property type="entry name" value="MCH/BMMD"/>
</dbReference>
<dbReference type="PANTHER" id="PTHR43664:SF1">
    <property type="entry name" value="BETA-METHYLMALYL-COA DEHYDRATASE"/>
    <property type="match status" value="1"/>
</dbReference>
<dbReference type="Proteomes" id="UP000307999">
    <property type="component" value="Unassembled WGS sequence"/>
</dbReference>
<dbReference type="SUPFAM" id="SSF54637">
    <property type="entry name" value="Thioesterase/thiol ester dehydrase-isomerase"/>
    <property type="match status" value="2"/>
</dbReference>
<evidence type="ECO:0000313" key="2">
    <source>
        <dbReference type="Proteomes" id="UP000307999"/>
    </source>
</evidence>
<dbReference type="InterPro" id="IPR029069">
    <property type="entry name" value="HotDog_dom_sf"/>
</dbReference>